<sequence>MKSLTVASLVALLAGSASAQVCNADNCLRAIRATQRPGLEDCMSYLETTVTPAASTVTATETQTETVTPTVYFGVTGTSLVLVTATAVESRTQTSFVTITQTLNNVFRRQATEVPTAIPTYASACSGAVRYSSACQCLGATAATVIAEAPTVTVTAVDTVTVSPVTVNLPTTVATEDVTTTVDTATVTTTVVVGATQTVQVPFPIPPQCVDLASRNMLYVGVDPGRVINFWLGFQRSYPYTDEGRARCCAQCHATANCGVFFNNFKLDHRLYNTGYTRYTLHIISPCRPQPSSSPAPRGNTGRNTVRTLSRLVQSSPVLSSHQILALTRSAGGPVAQELARLPGVLVVEKNWATVTAPWLREHRVRRAFIAGATHPAHFAEESGFQLAALRAGVEYVVRISTVVHNVSPDCAAYYARQHWAVEALLGSPEFAALRWTSLQPNAFSALVLSSAAQFVRTFRETGEQGALSLMNDEHAPVGMIDADDIGELAAHLLVQDDVDAHNHAKYVVNGPEDITGRQIVDLVEEEIGTKVNEVRYRDVSFVDQMASASPDAAHLIVSIKSALEPNWEGKATAATTSKEVLAIAAPKRTPRDTFEALLKL</sequence>
<evidence type="ECO:0000256" key="3">
    <source>
        <dbReference type="SAM" id="SignalP"/>
    </source>
</evidence>
<dbReference type="GO" id="GO:0005634">
    <property type="term" value="C:nucleus"/>
    <property type="evidence" value="ECO:0007669"/>
    <property type="project" value="TreeGrafter"/>
</dbReference>
<dbReference type="PANTHER" id="PTHR42748:SF31">
    <property type="entry name" value="NMRA-LIKE DOMAIN-CONTAINING PROTEIN-RELATED"/>
    <property type="match status" value="1"/>
</dbReference>
<dbReference type="EMBL" id="KL659401">
    <property type="protein sequence ID" value="KFA69596.1"/>
    <property type="molecule type" value="Genomic_DNA"/>
</dbReference>
<organism evidence="5 6">
    <name type="scientific">Stachybotrys chlorohalonatus (strain IBT 40285)</name>
    <dbReference type="NCBI Taxonomy" id="1283841"/>
    <lineage>
        <taxon>Eukaryota</taxon>
        <taxon>Fungi</taxon>
        <taxon>Dikarya</taxon>
        <taxon>Ascomycota</taxon>
        <taxon>Pezizomycotina</taxon>
        <taxon>Sordariomycetes</taxon>
        <taxon>Hypocreomycetidae</taxon>
        <taxon>Hypocreales</taxon>
        <taxon>Stachybotryaceae</taxon>
        <taxon>Stachybotrys</taxon>
    </lineage>
</organism>
<dbReference type="Gene3D" id="3.40.50.720">
    <property type="entry name" value="NAD(P)-binding Rossmann-like Domain"/>
    <property type="match status" value="1"/>
</dbReference>
<dbReference type="STRING" id="1283841.A0A084R061"/>
<keyword evidence="6" id="KW-1185">Reference proteome</keyword>
<evidence type="ECO:0000256" key="1">
    <source>
        <dbReference type="ARBA" id="ARBA00006328"/>
    </source>
</evidence>
<feature type="signal peptide" evidence="3">
    <location>
        <begin position="1"/>
        <end position="19"/>
    </location>
</feature>
<dbReference type="Pfam" id="PF05368">
    <property type="entry name" value="NmrA"/>
    <property type="match status" value="1"/>
</dbReference>
<dbReference type="SUPFAM" id="SSF51735">
    <property type="entry name" value="NAD(P)-binding Rossmann-fold domains"/>
    <property type="match status" value="1"/>
</dbReference>
<dbReference type="PANTHER" id="PTHR42748">
    <property type="entry name" value="NITROGEN METABOLITE REPRESSION PROTEIN NMRA FAMILY MEMBER"/>
    <property type="match status" value="1"/>
</dbReference>
<dbReference type="InterPro" id="IPR051164">
    <property type="entry name" value="NmrA-like_oxidored"/>
</dbReference>
<dbReference type="AlphaFoldDB" id="A0A084R061"/>
<accession>A0A084R061</accession>
<evidence type="ECO:0000313" key="5">
    <source>
        <dbReference type="EMBL" id="KFA69596.1"/>
    </source>
</evidence>
<dbReference type="InterPro" id="IPR008030">
    <property type="entry name" value="NmrA-like"/>
</dbReference>
<gene>
    <name evidence="5" type="ORF">S40285_07466</name>
</gene>
<name>A0A084R061_STAC4</name>
<comment type="similarity">
    <text evidence="1">Belongs to the NmrA-type oxidoreductase family.</text>
</comment>
<keyword evidence="2" id="KW-0521">NADP</keyword>
<dbReference type="Gene3D" id="3.90.25.10">
    <property type="entry name" value="UDP-galactose 4-epimerase, domain 1"/>
    <property type="match status" value="1"/>
</dbReference>
<reference evidence="5 6" key="1">
    <citation type="journal article" date="2014" name="BMC Genomics">
        <title>Comparative genome sequencing reveals chemotype-specific gene clusters in the toxigenic black mold Stachybotrys.</title>
        <authorList>
            <person name="Semeiks J."/>
            <person name="Borek D."/>
            <person name="Otwinowski Z."/>
            <person name="Grishin N.V."/>
        </authorList>
    </citation>
    <scope>NUCLEOTIDE SEQUENCE [LARGE SCALE GENOMIC DNA]</scope>
    <source>
        <strain evidence="5 6">IBT 40285</strain>
    </source>
</reference>
<evidence type="ECO:0000259" key="4">
    <source>
        <dbReference type="Pfam" id="PF05368"/>
    </source>
</evidence>
<dbReference type="InterPro" id="IPR036291">
    <property type="entry name" value="NAD(P)-bd_dom_sf"/>
</dbReference>
<protein>
    <recommendedName>
        <fullName evidence="4">NmrA-like domain-containing protein</fullName>
    </recommendedName>
</protein>
<dbReference type="InParanoid" id="A0A084R061"/>
<dbReference type="OrthoDB" id="9997102at2759"/>
<feature type="chain" id="PRO_5001780025" description="NmrA-like domain-containing protein" evidence="3">
    <location>
        <begin position="20"/>
        <end position="601"/>
    </location>
</feature>
<feature type="domain" description="NmrA-like" evidence="4">
    <location>
        <begin position="314"/>
        <end position="538"/>
    </location>
</feature>
<dbReference type="Proteomes" id="UP000028524">
    <property type="component" value="Unassembled WGS sequence"/>
</dbReference>
<evidence type="ECO:0000256" key="2">
    <source>
        <dbReference type="ARBA" id="ARBA00022857"/>
    </source>
</evidence>
<keyword evidence="3" id="KW-0732">Signal</keyword>
<dbReference type="HOGENOM" id="CLU_454297_0_0_1"/>
<evidence type="ECO:0000313" key="6">
    <source>
        <dbReference type="Proteomes" id="UP000028524"/>
    </source>
</evidence>
<proteinExistence type="inferred from homology"/>